<comment type="caution">
    <text evidence="1">The sequence shown here is derived from an EMBL/GenBank/DDBJ whole genome shotgun (WGS) entry which is preliminary data.</text>
</comment>
<dbReference type="Proteomes" id="UP000242015">
    <property type="component" value="Unassembled WGS sequence"/>
</dbReference>
<sequence length="127" mass="13960">MLEDLDYRIDVIEMSDERYYSHIPGGSGTRPNVIASLDTKPENQVVFKGHYDIVPTGEGRSYPSYEAEVHDGKLYGGGAADMKSSIAVQVCGVELFRRVLCDVERLRRVVHQIVADKTVGNTNAGTG</sequence>
<dbReference type="Gene3D" id="3.40.630.10">
    <property type="entry name" value="Zn peptidases"/>
    <property type="match status" value="1"/>
</dbReference>
<dbReference type="PANTHER" id="PTHR43808:SF32">
    <property type="entry name" value="ARGE_DAPE-RELATED DEACYLASE"/>
    <property type="match status" value="1"/>
</dbReference>
<name>A0A2R6C827_9ARCH</name>
<evidence type="ECO:0008006" key="3">
    <source>
        <dbReference type="Google" id="ProtNLM"/>
    </source>
</evidence>
<dbReference type="Pfam" id="PF01546">
    <property type="entry name" value="Peptidase_M20"/>
    <property type="match status" value="1"/>
</dbReference>
<evidence type="ECO:0000313" key="1">
    <source>
        <dbReference type="EMBL" id="PSO07033.1"/>
    </source>
</evidence>
<protein>
    <recommendedName>
        <fullName evidence="3">Peptidase M20 dimerisation domain-containing protein</fullName>
    </recommendedName>
</protein>
<accession>A0A2R6C827</accession>
<reference evidence="1 2" key="1">
    <citation type="submission" date="2017-04" db="EMBL/GenBank/DDBJ databases">
        <title>Novel microbial lineages endemic to geothermal iron-oxide mats fill important gaps in the evolutionary history of Archaea.</title>
        <authorList>
            <person name="Jay Z.J."/>
            <person name="Beam J.P."/>
            <person name="Dlakic M."/>
            <person name="Rusch D.B."/>
            <person name="Kozubal M.A."/>
            <person name="Inskeep W.P."/>
        </authorList>
    </citation>
    <scope>NUCLEOTIDE SEQUENCE [LARGE SCALE GENOMIC DNA]</scope>
    <source>
        <strain evidence="1">BE_D</strain>
    </source>
</reference>
<gene>
    <name evidence="1" type="ORF">B9Q04_13015</name>
</gene>
<organism evidence="1 2">
    <name type="scientific">Candidatus Marsarchaeota G2 archaeon BE_D</name>
    <dbReference type="NCBI Taxonomy" id="1978158"/>
    <lineage>
        <taxon>Archaea</taxon>
        <taxon>Candidatus Marsarchaeota</taxon>
        <taxon>Candidatus Marsarchaeota group 2</taxon>
    </lineage>
</organism>
<dbReference type="EMBL" id="NEXF01000341">
    <property type="protein sequence ID" value="PSO07033.1"/>
    <property type="molecule type" value="Genomic_DNA"/>
</dbReference>
<dbReference type="SUPFAM" id="SSF53187">
    <property type="entry name" value="Zn-dependent exopeptidases"/>
    <property type="match status" value="1"/>
</dbReference>
<dbReference type="GO" id="GO:0016787">
    <property type="term" value="F:hydrolase activity"/>
    <property type="evidence" value="ECO:0007669"/>
    <property type="project" value="InterPro"/>
</dbReference>
<dbReference type="InterPro" id="IPR050072">
    <property type="entry name" value="Peptidase_M20A"/>
</dbReference>
<dbReference type="AlphaFoldDB" id="A0A2R6C827"/>
<dbReference type="InterPro" id="IPR002933">
    <property type="entry name" value="Peptidase_M20"/>
</dbReference>
<proteinExistence type="predicted"/>
<dbReference type="PANTHER" id="PTHR43808">
    <property type="entry name" value="ACETYLORNITHINE DEACETYLASE"/>
    <property type="match status" value="1"/>
</dbReference>
<evidence type="ECO:0000313" key="2">
    <source>
        <dbReference type="Proteomes" id="UP000242015"/>
    </source>
</evidence>